<name>A0A263D0I1_9PSEU</name>
<dbReference type="AlphaFoldDB" id="A0A263D0I1"/>
<accession>A0A263D0I1</accession>
<sequence length="321" mass="32072">MHQEPGRGYVLGVDAGGTSSRALLTAADGTVLGTGRSGGANPNSHPPAEAAAHIVEALAAALDAHNPGRVRACVVGLAGASKLTDPAVAELFGKAWAGLGLGCEVRVVSDAEAAFASATSAADGTVLVAGTGSIAGRIRQRRRIATAGGYGWLLGDEGSGFWIGREAVRSALATLTADREEPGPLARAVLTEALGAHEAHGTGLRTAHRLITTVNGQPPVRLARFAPLVSALADTDEAAGTIVGEAAAHLVRIALASRDAGERTPVVLVGSVLGEGSPVGARVREQLAGVDVLASSDGVAGANWLAAVEAFGEQAPRPLSG</sequence>
<dbReference type="InParanoid" id="A0A263D0I1"/>
<gene>
    <name evidence="2" type="ORF">CFN78_22830</name>
</gene>
<dbReference type="OrthoDB" id="8701357at2"/>
<protein>
    <submittedName>
        <fullName evidence="2">N-acetylglucosamine kinase</fullName>
    </submittedName>
</protein>
<keyword evidence="3" id="KW-1185">Reference proteome</keyword>
<dbReference type="SUPFAM" id="SSF53067">
    <property type="entry name" value="Actin-like ATPase domain"/>
    <property type="match status" value="2"/>
</dbReference>
<dbReference type="InterPro" id="IPR052519">
    <property type="entry name" value="Euk-type_GlcNAc_Kinase"/>
</dbReference>
<dbReference type="EMBL" id="NKYE01000016">
    <property type="protein sequence ID" value="OZM71036.1"/>
    <property type="molecule type" value="Genomic_DNA"/>
</dbReference>
<dbReference type="PANTHER" id="PTHR43190">
    <property type="entry name" value="N-ACETYL-D-GLUCOSAMINE KINASE"/>
    <property type="match status" value="1"/>
</dbReference>
<evidence type="ECO:0000313" key="3">
    <source>
        <dbReference type="Proteomes" id="UP000242444"/>
    </source>
</evidence>
<proteinExistence type="predicted"/>
<evidence type="ECO:0000313" key="2">
    <source>
        <dbReference type="EMBL" id="OZM71036.1"/>
    </source>
</evidence>
<dbReference type="PANTHER" id="PTHR43190:SF3">
    <property type="entry name" value="N-ACETYL-D-GLUCOSAMINE KINASE"/>
    <property type="match status" value="1"/>
</dbReference>
<dbReference type="InterPro" id="IPR043129">
    <property type="entry name" value="ATPase_NBD"/>
</dbReference>
<keyword evidence="2" id="KW-0808">Transferase</keyword>
<dbReference type="CDD" id="cd24007">
    <property type="entry name" value="ASKHA_NBD_eukNAGK-like"/>
    <property type="match status" value="1"/>
</dbReference>
<dbReference type="InterPro" id="IPR002731">
    <property type="entry name" value="ATPase_BadF"/>
</dbReference>
<organism evidence="2 3">
    <name type="scientific">Amycolatopsis antarctica</name>
    <dbReference type="NCBI Taxonomy" id="1854586"/>
    <lineage>
        <taxon>Bacteria</taxon>
        <taxon>Bacillati</taxon>
        <taxon>Actinomycetota</taxon>
        <taxon>Actinomycetes</taxon>
        <taxon>Pseudonocardiales</taxon>
        <taxon>Pseudonocardiaceae</taxon>
        <taxon>Amycolatopsis</taxon>
    </lineage>
</organism>
<dbReference type="Pfam" id="PF01869">
    <property type="entry name" value="BcrAD_BadFG"/>
    <property type="match status" value="1"/>
</dbReference>
<keyword evidence="2" id="KW-0418">Kinase</keyword>
<evidence type="ECO:0000259" key="1">
    <source>
        <dbReference type="Pfam" id="PF01869"/>
    </source>
</evidence>
<feature type="domain" description="ATPase BadF/BadG/BcrA/BcrD type" evidence="1">
    <location>
        <begin position="11"/>
        <end position="305"/>
    </location>
</feature>
<dbReference type="Gene3D" id="3.30.420.40">
    <property type="match status" value="2"/>
</dbReference>
<dbReference type="GO" id="GO:0016301">
    <property type="term" value="F:kinase activity"/>
    <property type="evidence" value="ECO:0007669"/>
    <property type="project" value="UniProtKB-KW"/>
</dbReference>
<reference evidence="2 3" key="1">
    <citation type="submission" date="2017-07" db="EMBL/GenBank/DDBJ databases">
        <title>Amycolatopsis antarcticus sp. nov., isolated from the surface of an Antarcticus brown macroalga.</title>
        <authorList>
            <person name="Wang J."/>
            <person name="Leiva S."/>
            <person name="Huang J."/>
            <person name="Huang Y."/>
        </authorList>
    </citation>
    <scope>NUCLEOTIDE SEQUENCE [LARGE SCALE GENOMIC DNA]</scope>
    <source>
        <strain evidence="2 3">AU-G6</strain>
    </source>
</reference>
<dbReference type="Proteomes" id="UP000242444">
    <property type="component" value="Unassembled WGS sequence"/>
</dbReference>
<comment type="caution">
    <text evidence="2">The sequence shown here is derived from an EMBL/GenBank/DDBJ whole genome shotgun (WGS) entry which is preliminary data.</text>
</comment>